<dbReference type="SUPFAM" id="SSF56784">
    <property type="entry name" value="HAD-like"/>
    <property type="match status" value="1"/>
</dbReference>
<comment type="function">
    <text evidence="5 6">Removes the phosphate from trehalose 6-phosphate to produce free trehalose.</text>
</comment>
<dbReference type="InterPro" id="IPR044651">
    <property type="entry name" value="OTSB-like"/>
</dbReference>
<keyword evidence="4 6" id="KW-0378">Hydrolase</keyword>
<evidence type="ECO:0000313" key="7">
    <source>
        <dbReference type="EMBL" id="AQP46914.1"/>
    </source>
</evidence>
<dbReference type="STRING" id="1332264.BW730_04645"/>
<comment type="pathway">
    <text evidence="2 6">Glycan biosynthesis; trehalose biosynthesis.</text>
</comment>
<dbReference type="Gene3D" id="3.30.70.1020">
    <property type="entry name" value="Trehalose-6-phosphate phosphatase related protein, domain 2"/>
    <property type="match status" value="1"/>
</dbReference>
<evidence type="ECO:0000256" key="3">
    <source>
        <dbReference type="ARBA" id="ARBA00008770"/>
    </source>
</evidence>
<dbReference type="InterPro" id="IPR003337">
    <property type="entry name" value="Trehalose_PPase"/>
</dbReference>
<evidence type="ECO:0000256" key="6">
    <source>
        <dbReference type="RuleBase" id="RU361117"/>
    </source>
</evidence>
<evidence type="ECO:0000256" key="1">
    <source>
        <dbReference type="ARBA" id="ARBA00000500"/>
    </source>
</evidence>
<dbReference type="KEGG" id="tes:BW730_04645"/>
<dbReference type="InterPro" id="IPR023214">
    <property type="entry name" value="HAD_sf"/>
</dbReference>
<dbReference type="AlphaFoldDB" id="A0A1Q2CLC3"/>
<dbReference type="GO" id="GO:0004805">
    <property type="term" value="F:trehalose-phosphatase activity"/>
    <property type="evidence" value="ECO:0007669"/>
    <property type="project" value="UniProtKB-EC"/>
</dbReference>
<reference evidence="8" key="1">
    <citation type="submission" date="2017-02" db="EMBL/GenBank/DDBJ databases">
        <title>Tessaracoccus aquaemaris sp. nov., isolated from the intestine of a Korean rockfish, Sebastes schlegelii, in a marine aquaculture pond.</title>
        <authorList>
            <person name="Tak E.J."/>
            <person name="Bae J.-W."/>
        </authorList>
    </citation>
    <scope>NUCLEOTIDE SEQUENCE [LARGE SCALE GENOMIC DNA]</scope>
    <source>
        <strain evidence="8">NSG39</strain>
    </source>
</reference>
<dbReference type="Gene3D" id="3.40.50.1000">
    <property type="entry name" value="HAD superfamily/HAD-like"/>
    <property type="match status" value="1"/>
</dbReference>
<evidence type="ECO:0000256" key="4">
    <source>
        <dbReference type="ARBA" id="ARBA00022801"/>
    </source>
</evidence>
<dbReference type="GO" id="GO:0046872">
    <property type="term" value="F:metal ion binding"/>
    <property type="evidence" value="ECO:0007669"/>
    <property type="project" value="UniProtKB-KW"/>
</dbReference>
<comment type="catalytic activity">
    <reaction evidence="1 6">
        <text>alpha,alpha-trehalose 6-phosphate + H2O = alpha,alpha-trehalose + phosphate</text>
        <dbReference type="Rhea" id="RHEA:23420"/>
        <dbReference type="ChEBI" id="CHEBI:15377"/>
        <dbReference type="ChEBI" id="CHEBI:16551"/>
        <dbReference type="ChEBI" id="CHEBI:43474"/>
        <dbReference type="ChEBI" id="CHEBI:58429"/>
        <dbReference type="EC" id="3.1.3.12"/>
    </reaction>
</comment>
<keyword evidence="8" id="KW-1185">Reference proteome</keyword>
<dbReference type="GO" id="GO:0005992">
    <property type="term" value="P:trehalose biosynthetic process"/>
    <property type="evidence" value="ECO:0007669"/>
    <property type="project" value="UniProtKB-UniPathway"/>
</dbReference>
<dbReference type="NCBIfam" id="TIGR01484">
    <property type="entry name" value="HAD-SF-IIB"/>
    <property type="match status" value="1"/>
</dbReference>
<sequence length="274" mass="28373">MTRWTVQDQAGDDFMRAAGAHPERVLLALDFDGTLAPIVPDPDDSRLDPRAAEALARLRGRLGALAIITGRGTQTVSKLARLEERGVNGLIVAGGYGAQRWVVGEAVDDAGARPAGIGEALEAIREAIEACGVDGVAVEDKGIALGVHTRRSDDPDRAYGSLLPRLEGIASAHGLTIEPGRSVIELRASTVTKGDAIRALIEETGATVVAMCGDDLGDLPAFDALVDLRAAGLTTCRVVSASLEQSGLGAYADILAEGTDGIADWLEALADATS</sequence>
<evidence type="ECO:0000256" key="2">
    <source>
        <dbReference type="ARBA" id="ARBA00005199"/>
    </source>
</evidence>
<keyword evidence="6" id="KW-0460">Magnesium</keyword>
<accession>A0A1Q2CLC3</accession>
<protein>
    <recommendedName>
        <fullName evidence="6">Trehalose 6-phosphate phosphatase</fullName>
        <ecNumber evidence="6">3.1.3.12</ecNumber>
    </recommendedName>
</protein>
<dbReference type="InterPro" id="IPR006379">
    <property type="entry name" value="HAD-SF_hydro_IIB"/>
</dbReference>
<keyword evidence="6" id="KW-0479">Metal-binding</keyword>
<dbReference type="OrthoDB" id="9816160at2"/>
<dbReference type="Proteomes" id="UP000188145">
    <property type="component" value="Chromosome"/>
</dbReference>
<name>A0A1Q2CLC3_9ACTN</name>
<dbReference type="EC" id="3.1.3.12" evidence="6"/>
<proteinExistence type="inferred from homology"/>
<dbReference type="RefSeq" id="WP_158522472.1">
    <property type="nucleotide sequence ID" value="NZ_CP019606.1"/>
</dbReference>
<dbReference type="PANTHER" id="PTHR43768:SF3">
    <property type="entry name" value="TREHALOSE 6-PHOSPHATE PHOSPHATASE"/>
    <property type="match status" value="1"/>
</dbReference>
<comment type="cofactor">
    <cofactor evidence="6">
        <name>Mg(2+)</name>
        <dbReference type="ChEBI" id="CHEBI:18420"/>
    </cofactor>
</comment>
<evidence type="ECO:0000256" key="5">
    <source>
        <dbReference type="ARBA" id="ARBA00024179"/>
    </source>
</evidence>
<gene>
    <name evidence="7" type="ORF">BW730_04645</name>
</gene>
<dbReference type="Pfam" id="PF02358">
    <property type="entry name" value="Trehalose_PPase"/>
    <property type="match status" value="1"/>
</dbReference>
<evidence type="ECO:0000313" key="8">
    <source>
        <dbReference type="Proteomes" id="UP000188145"/>
    </source>
</evidence>
<dbReference type="InterPro" id="IPR036412">
    <property type="entry name" value="HAD-like_sf"/>
</dbReference>
<dbReference type="UniPathway" id="UPA00299"/>
<dbReference type="PANTHER" id="PTHR43768">
    <property type="entry name" value="TREHALOSE 6-PHOSPHATE PHOSPHATASE"/>
    <property type="match status" value="1"/>
</dbReference>
<comment type="similarity">
    <text evidence="3 6">Belongs to the trehalose phosphatase family.</text>
</comment>
<dbReference type="NCBIfam" id="TIGR00685">
    <property type="entry name" value="T6PP"/>
    <property type="match status" value="1"/>
</dbReference>
<organism evidence="7 8">
    <name type="scientific">Tessaracoccus aquimaris</name>
    <dbReference type="NCBI Taxonomy" id="1332264"/>
    <lineage>
        <taxon>Bacteria</taxon>
        <taxon>Bacillati</taxon>
        <taxon>Actinomycetota</taxon>
        <taxon>Actinomycetes</taxon>
        <taxon>Propionibacteriales</taxon>
        <taxon>Propionibacteriaceae</taxon>
        <taxon>Tessaracoccus</taxon>
    </lineage>
</organism>
<dbReference type="EMBL" id="CP019606">
    <property type="protein sequence ID" value="AQP46914.1"/>
    <property type="molecule type" value="Genomic_DNA"/>
</dbReference>